<name>U7QKF5_9CYAN</name>
<sequence>MATLLRALIYQERALGNQPDSKGVYNFDLPIDVISHACQLNHRTVEQVLKGMHKVKLIEVAKSNDESGDLIHVLNAEGLKEVYGATRDQVSWWPLR</sequence>
<gene>
    <name evidence="1" type="ORF">M595_2425</name>
</gene>
<comment type="caution">
    <text evidence="1">The sequence shown here is derived from an EMBL/GenBank/DDBJ whole genome shotgun (WGS) entry which is preliminary data.</text>
</comment>
<protein>
    <submittedName>
        <fullName evidence="1">Crp-like helix-turn-helix domain protein</fullName>
    </submittedName>
</protein>
<evidence type="ECO:0000313" key="2">
    <source>
        <dbReference type="Proteomes" id="UP000017127"/>
    </source>
</evidence>
<dbReference type="RefSeq" id="WP_023066253.1">
    <property type="nucleotide sequence ID" value="NZ_AUZM01000020.1"/>
</dbReference>
<dbReference type="PATRIC" id="fig|1348334.3.peg.2354"/>
<proteinExistence type="predicted"/>
<dbReference type="SUPFAM" id="SSF46785">
    <property type="entry name" value="Winged helix' DNA-binding domain"/>
    <property type="match status" value="1"/>
</dbReference>
<dbReference type="Proteomes" id="UP000017127">
    <property type="component" value="Unassembled WGS sequence"/>
</dbReference>
<dbReference type="EMBL" id="AUZM01000020">
    <property type="protein sequence ID" value="ERT07590.1"/>
    <property type="molecule type" value="Genomic_DNA"/>
</dbReference>
<evidence type="ECO:0000313" key="1">
    <source>
        <dbReference type="EMBL" id="ERT07590.1"/>
    </source>
</evidence>
<keyword evidence="2" id="KW-1185">Reference proteome</keyword>
<dbReference type="AlphaFoldDB" id="U7QKF5"/>
<dbReference type="InterPro" id="IPR036390">
    <property type="entry name" value="WH_DNA-bd_sf"/>
</dbReference>
<accession>U7QKF5</accession>
<organism evidence="1 2">
    <name type="scientific">Lyngbya aestuarii BL J</name>
    <dbReference type="NCBI Taxonomy" id="1348334"/>
    <lineage>
        <taxon>Bacteria</taxon>
        <taxon>Bacillati</taxon>
        <taxon>Cyanobacteriota</taxon>
        <taxon>Cyanophyceae</taxon>
        <taxon>Oscillatoriophycideae</taxon>
        <taxon>Oscillatoriales</taxon>
        <taxon>Microcoleaceae</taxon>
        <taxon>Lyngbya</taxon>
    </lineage>
</organism>
<reference evidence="1 2" key="1">
    <citation type="journal article" date="2013" name="Front. Microbiol.">
        <title>Comparative genomic analyses of the cyanobacterium, Lyngbya aestuarii BL J, a powerful hydrogen producer.</title>
        <authorList>
            <person name="Kothari A."/>
            <person name="Vaughn M."/>
            <person name="Garcia-Pichel F."/>
        </authorList>
    </citation>
    <scope>NUCLEOTIDE SEQUENCE [LARGE SCALE GENOMIC DNA]</scope>
    <source>
        <strain evidence="1 2">BL J</strain>
    </source>
</reference>